<dbReference type="Gene3D" id="1.10.472.10">
    <property type="entry name" value="Cyclin-like"/>
    <property type="match status" value="1"/>
</dbReference>
<dbReference type="PANTHER" id="PTHR15615:SF27">
    <property type="entry name" value="PHO85 CYCLIN CLG1"/>
    <property type="match status" value="1"/>
</dbReference>
<evidence type="ECO:0000313" key="2">
    <source>
        <dbReference type="EMBL" id="KAI0307452.1"/>
    </source>
</evidence>
<dbReference type="InterPro" id="IPR013922">
    <property type="entry name" value="Cyclin_PHO80-like"/>
</dbReference>
<organism evidence="2 3">
    <name type="scientific">Multifurca ochricompacta</name>
    <dbReference type="NCBI Taxonomy" id="376703"/>
    <lineage>
        <taxon>Eukaryota</taxon>
        <taxon>Fungi</taxon>
        <taxon>Dikarya</taxon>
        <taxon>Basidiomycota</taxon>
        <taxon>Agaricomycotina</taxon>
        <taxon>Agaricomycetes</taxon>
        <taxon>Russulales</taxon>
        <taxon>Russulaceae</taxon>
        <taxon>Multifurca</taxon>
    </lineage>
</organism>
<gene>
    <name evidence="2" type="ORF">B0F90DRAFT_1812934</name>
</gene>
<dbReference type="CDD" id="cd20557">
    <property type="entry name" value="CYCLIN_ScPCL1-like"/>
    <property type="match status" value="1"/>
</dbReference>
<dbReference type="Pfam" id="PF08613">
    <property type="entry name" value="Cyclin"/>
    <property type="match status" value="1"/>
</dbReference>
<evidence type="ECO:0000313" key="3">
    <source>
        <dbReference type="Proteomes" id="UP001203297"/>
    </source>
</evidence>
<dbReference type="EMBL" id="WTXG01000001">
    <property type="protein sequence ID" value="KAI0307452.1"/>
    <property type="molecule type" value="Genomic_DNA"/>
</dbReference>
<dbReference type="GO" id="GO:0000307">
    <property type="term" value="C:cyclin-dependent protein kinase holoenzyme complex"/>
    <property type="evidence" value="ECO:0007669"/>
    <property type="project" value="TreeGrafter"/>
</dbReference>
<proteinExistence type="predicted"/>
<dbReference type="GO" id="GO:0019901">
    <property type="term" value="F:protein kinase binding"/>
    <property type="evidence" value="ECO:0007669"/>
    <property type="project" value="InterPro"/>
</dbReference>
<name>A0AAD4QRA3_9AGAM</name>
<comment type="caution">
    <text evidence="2">The sequence shown here is derived from an EMBL/GenBank/DDBJ whole genome shotgun (WGS) entry which is preliminary data.</text>
</comment>
<dbReference type="PANTHER" id="PTHR15615">
    <property type="match status" value="1"/>
</dbReference>
<sequence>MNLPSLPSEVLNITASYPSWQPLHTITPPWSSKPHHPTMTTLPPITSLQRQYQYKDTALPPLAAIHPPHQTHLISAYVPSLDGSRTYVSNPAWGQKPPTPPPDNVPSDHVASWFNDPRPRPSQYTAENTCEMICYLWFSQSSNLSPVSTPPSQPFIPFNPKTARLQFSVSSVFVHFMQKLLQTTQLSQSVIVLSLHYVYRLKERNSGTVAHPGSEFRVTVAALMMANKFVDDNTYTNKTWSEVSGIDLSEINKMEREFLAGIDFNLYVDKETYVRWVGLLEGLVMAKERGSRQWRRSHQTPRASTVVRPVAPLTVPSKGGRTWSARARSSSPVHLLRGVDSPHSLTSTQPQYSPEMFVDVESPLRSRGKRSAIDAFSPTSAAFDLVRPAKRPMGLGLEIPQSTAAVLLKISLGSSPALSLSQSAEGIALTASTRHVPPRTLIASYRLDPTKPRPVPKHLYFYSLAGSPMAAEDSRSRKGLLSHPCPMRFNRLRRALITLVSVSMSMSHYLPSYLSHDDGLLE</sequence>
<dbReference type="InterPro" id="IPR036915">
    <property type="entry name" value="Cyclin-like_sf"/>
</dbReference>
<dbReference type="GO" id="GO:0016538">
    <property type="term" value="F:cyclin-dependent protein serine/threonine kinase regulator activity"/>
    <property type="evidence" value="ECO:0007669"/>
    <property type="project" value="TreeGrafter"/>
</dbReference>
<feature type="region of interest" description="Disordered" evidence="1">
    <location>
        <begin position="88"/>
        <end position="111"/>
    </location>
</feature>
<reference evidence="2" key="1">
    <citation type="journal article" date="2022" name="New Phytol.">
        <title>Evolutionary transition to the ectomycorrhizal habit in the genomes of a hyperdiverse lineage of mushroom-forming fungi.</title>
        <authorList>
            <person name="Looney B."/>
            <person name="Miyauchi S."/>
            <person name="Morin E."/>
            <person name="Drula E."/>
            <person name="Courty P.E."/>
            <person name="Kohler A."/>
            <person name="Kuo A."/>
            <person name="LaButti K."/>
            <person name="Pangilinan J."/>
            <person name="Lipzen A."/>
            <person name="Riley R."/>
            <person name="Andreopoulos W."/>
            <person name="He G."/>
            <person name="Johnson J."/>
            <person name="Nolan M."/>
            <person name="Tritt A."/>
            <person name="Barry K.W."/>
            <person name="Grigoriev I.V."/>
            <person name="Nagy L.G."/>
            <person name="Hibbett D."/>
            <person name="Henrissat B."/>
            <person name="Matheny P.B."/>
            <person name="Labbe J."/>
            <person name="Martin F.M."/>
        </authorList>
    </citation>
    <scope>NUCLEOTIDE SEQUENCE</scope>
    <source>
        <strain evidence="2">BPL690</strain>
    </source>
</reference>
<accession>A0AAD4QRA3</accession>
<dbReference type="Proteomes" id="UP001203297">
    <property type="component" value="Unassembled WGS sequence"/>
</dbReference>
<protein>
    <submittedName>
        <fullName evidence="2">Cyclin-domain-containing protein</fullName>
    </submittedName>
</protein>
<keyword evidence="3" id="KW-1185">Reference proteome</keyword>
<dbReference type="AlphaFoldDB" id="A0AAD4QRA3"/>
<dbReference type="GO" id="GO:0005634">
    <property type="term" value="C:nucleus"/>
    <property type="evidence" value="ECO:0007669"/>
    <property type="project" value="TreeGrafter"/>
</dbReference>
<dbReference type="SUPFAM" id="SSF47954">
    <property type="entry name" value="Cyclin-like"/>
    <property type="match status" value="1"/>
</dbReference>
<evidence type="ECO:0000256" key="1">
    <source>
        <dbReference type="SAM" id="MobiDB-lite"/>
    </source>
</evidence>